<feature type="transmembrane region" description="Helical" evidence="9">
    <location>
        <begin position="233"/>
        <end position="251"/>
    </location>
</feature>
<dbReference type="NCBIfam" id="TIGR01104">
    <property type="entry name" value="V_PPase"/>
    <property type="match status" value="1"/>
</dbReference>
<feature type="transmembrane region" description="Helical" evidence="9">
    <location>
        <begin position="156"/>
        <end position="175"/>
    </location>
</feature>
<dbReference type="GO" id="GO:0030955">
    <property type="term" value="F:potassium ion binding"/>
    <property type="evidence" value="ECO:0007669"/>
    <property type="project" value="UniProtKB-UniRule"/>
</dbReference>
<keyword evidence="3 9" id="KW-0812">Transmembrane</keyword>
<sequence>MTSDCLYAIIAGASILGFLVILFLNMRIASIKVNDIKAAKIALAIRSGAMIFLREEYKIISGVALAVAALLVYATHDFYVPAAFLLSCAISMFVGFIGMRAATGANVRTTIAAKDLGESAALLTAFFGGGVMGFAVASFGLLGLGVVFFFTSELSHFVQVLTAFAAGSSLVAFFARVGGGIYTKSADVGADLVGKLELGIPEDDPRNPAVIADNVGDCVGDTAGMGADIFESYVGAMISAIILALSAGYSFDLVSLPLVLSALGLFGSACGIFFGYVIKQSPAALLRNATYFAMVVFLSLAYAYMNYMAIDMNYFVAVIIGCISGVAIGMITEYYTGGKPMVDVARSSISGAATNIIYGLSVGMESTVFPVLFLSGATLLAFTYGGGLFGVSIAAVGMLATVGITMTVDAYGPIADNAGGIAEMAGFDKSVRKITDGLDALGNTTAAMGKGFAIGSALMTSVALFNAFAQQAGIDAINVIDPTVLAGVFIGGVMPFLISALTMRSVGDAALKMVVEVRRQFKEIAGLAEGTTDPDYESCIAIATKAALQEMVLPGVLSILAPIVVFYLLGVHALGGLLVGATVVGVLLALMMANGGGAWDNAKKFIESGELGGKGSDAHKAAIVGDTVGDPFKDTSGPALNILIKLMSVVALLLVS</sequence>
<evidence type="ECO:0000256" key="4">
    <source>
        <dbReference type="ARBA" id="ARBA00022842"/>
    </source>
</evidence>
<evidence type="ECO:0000256" key="5">
    <source>
        <dbReference type="ARBA" id="ARBA00022967"/>
    </source>
</evidence>
<feature type="transmembrane region" description="Helical" evidence="9">
    <location>
        <begin position="388"/>
        <end position="408"/>
    </location>
</feature>
<comment type="subcellular location">
    <subcellularLocation>
        <location evidence="9">Cell membrane</location>
        <topology evidence="9">Multi-pass membrane protein</topology>
    </subcellularLocation>
    <subcellularLocation>
        <location evidence="1">Endomembrane system</location>
        <topology evidence="1">Multi-pass membrane protein</topology>
    </subcellularLocation>
</comment>
<dbReference type="NCBIfam" id="NF001960">
    <property type="entry name" value="PRK00733.3-5"/>
    <property type="match status" value="1"/>
</dbReference>
<dbReference type="InterPro" id="IPR004131">
    <property type="entry name" value="PPase-energised_H-pump"/>
</dbReference>
<feature type="transmembrane region" description="Helical" evidence="9">
    <location>
        <begin position="289"/>
        <end position="308"/>
    </location>
</feature>
<dbReference type="GO" id="GO:0004427">
    <property type="term" value="F:inorganic diphosphate phosphatase activity"/>
    <property type="evidence" value="ECO:0007669"/>
    <property type="project" value="UniProtKB-UniRule"/>
</dbReference>
<comment type="caution">
    <text evidence="9">Lacks conserved residue(s) required for the propagation of feature annotation.</text>
</comment>
<feature type="transmembrane region" description="Helical" evidence="9">
    <location>
        <begin position="6"/>
        <end position="24"/>
    </location>
</feature>
<feature type="transmembrane region" description="Helical" evidence="9">
    <location>
        <begin position="484"/>
        <end position="503"/>
    </location>
</feature>
<evidence type="ECO:0000256" key="8">
    <source>
        <dbReference type="ARBA" id="ARBA00023136"/>
    </source>
</evidence>
<accession>A0A345ZBG1</accession>
<feature type="transmembrane region" description="Helical" evidence="9">
    <location>
        <begin position="314"/>
        <end position="335"/>
    </location>
</feature>
<keyword evidence="5 9" id="KW-1278">Translocase</keyword>
<dbReference type="PANTHER" id="PTHR31998">
    <property type="entry name" value="K(+)-INSENSITIVE PYROPHOSPHATE-ENERGIZED PROTON PUMP"/>
    <property type="match status" value="1"/>
</dbReference>
<comment type="activity regulation">
    <text evidence="9">Requires K(+) for maximal activity.</text>
</comment>
<feature type="transmembrane region" description="Helical" evidence="9">
    <location>
        <begin position="57"/>
        <end position="74"/>
    </location>
</feature>
<dbReference type="GO" id="GO:0009678">
    <property type="term" value="F:diphosphate hydrolysis-driven proton transmembrane transporter activity"/>
    <property type="evidence" value="ECO:0007669"/>
    <property type="project" value="UniProtKB-UniRule"/>
</dbReference>
<keyword evidence="9" id="KW-0630">Potassium</keyword>
<dbReference type="KEGG" id="cdes:C0J27_02625"/>
<dbReference type="Pfam" id="PF03030">
    <property type="entry name" value="H_PPase"/>
    <property type="match status" value="1"/>
</dbReference>
<name>A0A345ZBG1_9BACT</name>
<evidence type="ECO:0000256" key="1">
    <source>
        <dbReference type="ARBA" id="ARBA00004127"/>
    </source>
</evidence>
<keyword evidence="9" id="KW-0915">Sodium</keyword>
<dbReference type="EMBL" id="CP025544">
    <property type="protein sequence ID" value="AXK60628.1"/>
    <property type="molecule type" value="Genomic_DNA"/>
</dbReference>
<feature type="transmembrane region" description="Helical" evidence="9">
    <location>
        <begin position="575"/>
        <end position="594"/>
    </location>
</feature>
<keyword evidence="11" id="KW-1185">Reference proteome</keyword>
<proteinExistence type="inferred from homology"/>
<dbReference type="GO" id="GO:0006814">
    <property type="term" value="P:sodium ion transport"/>
    <property type="evidence" value="ECO:0007669"/>
    <property type="project" value="UniProtKB-UniRule"/>
</dbReference>
<feature type="transmembrane region" description="Helical" evidence="9">
    <location>
        <begin position="551"/>
        <end position="569"/>
    </location>
</feature>
<comment type="function">
    <text evidence="9">Sodium pump that utilizes the energy of pyrophosphate hydrolysis as the driving force for Na(+) movement across the membrane.</text>
</comment>
<feature type="transmembrane region" description="Helical" evidence="9">
    <location>
        <begin position="120"/>
        <end position="150"/>
    </location>
</feature>
<evidence type="ECO:0000256" key="6">
    <source>
        <dbReference type="ARBA" id="ARBA00022989"/>
    </source>
</evidence>
<evidence type="ECO:0000313" key="11">
    <source>
        <dbReference type="Proteomes" id="UP000254834"/>
    </source>
</evidence>
<comment type="catalytic activity">
    <reaction evidence="9">
        <text>Na(+)(in) + diphosphate + H2O = Na(+)(out) + 2 phosphate + H(+)</text>
        <dbReference type="Rhea" id="RHEA:57884"/>
        <dbReference type="ChEBI" id="CHEBI:15377"/>
        <dbReference type="ChEBI" id="CHEBI:15378"/>
        <dbReference type="ChEBI" id="CHEBI:29101"/>
        <dbReference type="ChEBI" id="CHEBI:33019"/>
        <dbReference type="ChEBI" id="CHEBI:43474"/>
        <dbReference type="EC" id="7.2.3.1"/>
    </reaction>
</comment>
<comment type="subunit">
    <text evidence="9">Homodimer.</text>
</comment>
<keyword evidence="2 9" id="KW-0813">Transport</keyword>
<protein>
    <recommendedName>
        <fullName evidence="9">Putative K(+)-stimulated pyrophosphate-energized sodium pump</fullName>
        <ecNumber evidence="9">7.2.3.1</ecNumber>
    </recommendedName>
    <alternativeName>
        <fullName evidence="9">Membrane-bound sodium-translocating pyrophosphatase</fullName>
    </alternativeName>
    <alternativeName>
        <fullName evidence="9">Pyrophosphate-energized inorganic pyrophosphatase</fullName>
        <shortName evidence="9">Na(+)-PPase</shortName>
    </alternativeName>
</protein>
<feature type="transmembrane region" description="Helical" evidence="9">
    <location>
        <begin position="356"/>
        <end position="382"/>
    </location>
</feature>
<comment type="cofactor">
    <cofactor evidence="9">
        <name>Mg(2+)</name>
        <dbReference type="ChEBI" id="CHEBI:18420"/>
    </cofactor>
</comment>
<dbReference type="PIRSF" id="PIRSF001265">
    <property type="entry name" value="H+-PPase"/>
    <property type="match status" value="1"/>
</dbReference>
<keyword evidence="6 9" id="KW-1133">Transmembrane helix</keyword>
<keyword evidence="7 9" id="KW-0406">Ion transport</keyword>
<feature type="transmembrane region" description="Helical" evidence="9">
    <location>
        <begin position="257"/>
        <end position="277"/>
    </location>
</feature>
<reference evidence="10 11" key="1">
    <citation type="submission" date="2017-12" db="EMBL/GenBank/DDBJ databases">
        <title>Chromulinavorax destructans is a abundant pathogen of dominant heterotrophic picoflagllates.</title>
        <authorList>
            <person name="Deeg C.M."/>
            <person name="Zimmer M."/>
            <person name="Suttle C.A."/>
        </authorList>
    </citation>
    <scope>NUCLEOTIDE SEQUENCE [LARGE SCALE GENOMIC DNA]</scope>
    <source>
        <strain evidence="10 11">SeV1</strain>
    </source>
</reference>
<evidence type="ECO:0000256" key="2">
    <source>
        <dbReference type="ARBA" id="ARBA00022448"/>
    </source>
</evidence>
<organism evidence="10 11">
    <name type="scientific">Candidatus Chromulinivorax destructor</name>
    <dbReference type="NCBI Taxonomy" id="2066483"/>
    <lineage>
        <taxon>Bacteria</taxon>
        <taxon>Candidatus Babelota</taxon>
        <taxon>Candidatus Babeliae</taxon>
        <taxon>Candidatus Babeliales</taxon>
        <taxon>Candidatus Chromulinivoraceae</taxon>
        <taxon>Candidatus Chromulinivorax</taxon>
    </lineage>
</organism>
<feature type="transmembrane region" description="Helical" evidence="9">
    <location>
        <begin position="452"/>
        <end position="472"/>
    </location>
</feature>
<evidence type="ECO:0000313" key="10">
    <source>
        <dbReference type="EMBL" id="AXK60628.1"/>
    </source>
</evidence>
<dbReference type="Proteomes" id="UP000254834">
    <property type="component" value="Chromosome"/>
</dbReference>
<dbReference type="HAMAP" id="MF_01129">
    <property type="entry name" value="PPase_energized_pump"/>
    <property type="match status" value="1"/>
</dbReference>
<comment type="similarity">
    <text evidence="9">Belongs to the H(+)-translocating pyrophosphatase (TC 3.A.10) family. K(+)-stimulated subfamily.</text>
</comment>
<gene>
    <name evidence="9" type="primary">hppA</name>
    <name evidence="10" type="ORF">C0J27_02625</name>
</gene>
<evidence type="ECO:0000256" key="7">
    <source>
        <dbReference type="ARBA" id="ARBA00023065"/>
    </source>
</evidence>
<dbReference type="GO" id="GO:0012505">
    <property type="term" value="C:endomembrane system"/>
    <property type="evidence" value="ECO:0007669"/>
    <property type="project" value="UniProtKB-SubCell"/>
</dbReference>
<dbReference type="EC" id="7.2.3.1" evidence="9"/>
<dbReference type="GO" id="GO:0005886">
    <property type="term" value="C:plasma membrane"/>
    <property type="evidence" value="ECO:0007669"/>
    <property type="project" value="UniProtKB-SubCell"/>
</dbReference>
<keyword evidence="9" id="KW-0739">Sodium transport</keyword>
<keyword evidence="4 9" id="KW-0460">Magnesium</keyword>
<keyword evidence="9" id="KW-1003">Cell membrane</keyword>
<feature type="site" description="Determinant of potassium dependence" evidence="9">
    <location>
        <position position="446"/>
    </location>
</feature>
<dbReference type="RefSeq" id="WP_115585643.1">
    <property type="nucleotide sequence ID" value="NZ_CP025544.1"/>
</dbReference>
<dbReference type="OrthoDB" id="9808652at2"/>
<dbReference type="GO" id="GO:0000287">
    <property type="term" value="F:magnesium ion binding"/>
    <property type="evidence" value="ECO:0007669"/>
    <property type="project" value="UniProtKB-UniRule"/>
</dbReference>
<dbReference type="AlphaFoldDB" id="A0A345ZBG1"/>
<evidence type="ECO:0000256" key="9">
    <source>
        <dbReference type="HAMAP-Rule" id="MF_01129"/>
    </source>
</evidence>
<evidence type="ECO:0000256" key="3">
    <source>
        <dbReference type="ARBA" id="ARBA00022692"/>
    </source>
</evidence>
<keyword evidence="8 9" id="KW-0472">Membrane</keyword>
<feature type="transmembrane region" description="Helical" evidence="9">
    <location>
        <begin position="80"/>
        <end position="99"/>
    </location>
</feature>